<evidence type="ECO:0000313" key="2">
    <source>
        <dbReference type="EMBL" id="KAK1356981.1"/>
    </source>
</evidence>
<dbReference type="InterPro" id="IPR029480">
    <property type="entry name" value="Transpos_assoc"/>
</dbReference>
<comment type="caution">
    <text evidence="2">The sequence shown here is derived from an EMBL/GenBank/DDBJ whole genome shotgun (WGS) entry which is preliminary data.</text>
</comment>
<accession>A0AAD8GZX0</accession>
<sequence length="135" mass="15572">MDNNRFWMYQRVDDRGYLNNAFVVGLEEFMKHAISQQSSLNGTNIQCPCSKCKHIKFWDAEMENIKALHSERSQPTDGSSLPQPVDENKLYYDAVSGRNKRNMVYGIGSTQNIFYETSSNNISKFAIQQPSNQDY</sequence>
<proteinExistence type="predicted"/>
<dbReference type="EMBL" id="JAUIZM010000011">
    <property type="protein sequence ID" value="KAK1356981.1"/>
    <property type="molecule type" value="Genomic_DNA"/>
</dbReference>
<keyword evidence="3" id="KW-1185">Reference proteome</keyword>
<organism evidence="2 3">
    <name type="scientific">Heracleum sosnowskyi</name>
    <dbReference type="NCBI Taxonomy" id="360622"/>
    <lineage>
        <taxon>Eukaryota</taxon>
        <taxon>Viridiplantae</taxon>
        <taxon>Streptophyta</taxon>
        <taxon>Embryophyta</taxon>
        <taxon>Tracheophyta</taxon>
        <taxon>Spermatophyta</taxon>
        <taxon>Magnoliopsida</taxon>
        <taxon>eudicotyledons</taxon>
        <taxon>Gunneridae</taxon>
        <taxon>Pentapetalae</taxon>
        <taxon>asterids</taxon>
        <taxon>campanulids</taxon>
        <taxon>Apiales</taxon>
        <taxon>Apiaceae</taxon>
        <taxon>Apioideae</taxon>
        <taxon>apioid superclade</taxon>
        <taxon>Tordylieae</taxon>
        <taxon>Tordyliinae</taxon>
        <taxon>Heracleum</taxon>
    </lineage>
</organism>
<dbReference type="AlphaFoldDB" id="A0AAD8GZX0"/>
<dbReference type="Proteomes" id="UP001237642">
    <property type="component" value="Unassembled WGS sequence"/>
</dbReference>
<reference evidence="2" key="2">
    <citation type="submission" date="2023-05" db="EMBL/GenBank/DDBJ databases">
        <authorList>
            <person name="Schelkunov M.I."/>
        </authorList>
    </citation>
    <scope>NUCLEOTIDE SEQUENCE</scope>
    <source>
        <strain evidence="2">Hsosn_3</strain>
        <tissue evidence="2">Leaf</tissue>
    </source>
</reference>
<reference evidence="2" key="1">
    <citation type="submission" date="2023-02" db="EMBL/GenBank/DDBJ databases">
        <title>Genome of toxic invasive species Heracleum sosnowskyi carries increased number of genes despite the absence of recent whole-genome duplications.</title>
        <authorList>
            <person name="Schelkunov M."/>
            <person name="Shtratnikova V."/>
            <person name="Makarenko M."/>
            <person name="Klepikova A."/>
            <person name="Omelchenko D."/>
            <person name="Novikova G."/>
            <person name="Obukhova E."/>
            <person name="Bogdanov V."/>
            <person name="Penin A."/>
            <person name="Logacheva M."/>
        </authorList>
    </citation>
    <scope>NUCLEOTIDE SEQUENCE</scope>
    <source>
        <strain evidence="2">Hsosn_3</strain>
        <tissue evidence="2">Leaf</tissue>
    </source>
</reference>
<evidence type="ECO:0000259" key="1">
    <source>
        <dbReference type="Pfam" id="PF13963"/>
    </source>
</evidence>
<name>A0AAD8GZX0_9APIA</name>
<dbReference type="Pfam" id="PF13963">
    <property type="entry name" value="Transpos_assoc"/>
    <property type="match status" value="1"/>
</dbReference>
<protein>
    <recommendedName>
        <fullName evidence="1">Transposase-associated domain-containing protein</fullName>
    </recommendedName>
</protein>
<feature type="domain" description="Transposase-associated" evidence="1">
    <location>
        <begin position="5"/>
        <end position="59"/>
    </location>
</feature>
<gene>
    <name evidence="2" type="ORF">POM88_050237</name>
</gene>
<evidence type="ECO:0000313" key="3">
    <source>
        <dbReference type="Proteomes" id="UP001237642"/>
    </source>
</evidence>